<dbReference type="Gene3D" id="2.30.42.10">
    <property type="match status" value="1"/>
</dbReference>
<dbReference type="AlphaFoldDB" id="M8B1B0"/>
<dbReference type="PANTHER" id="PTHR47389:SF2">
    <property type="entry name" value="OS01G0278600 PROTEIN"/>
    <property type="match status" value="1"/>
</dbReference>
<sequence>MTRSHGEGREEDRPVACETGPRKKARKGKRGSAKARPPPPAPSQEHRATTSDDDGSAQVRAMVAEQMRDILAVDAAKKKKVAELRSSAVLHIKAAYPHISTSIKATNIQSAFKGTKRTEGLSFFHFIANLTIKGLSGERDLSVEDTFGDSNDGSLESLQARKVALLVSKSVVSLSSFAGGKRIRVCSGFVMHGTDNTGANMILTSATLVRSLNGDSNVISDVTVKVLLPDGHITDGHIFLVDFHYNVAVVKIAAYLALLEEGTTNNGAVLALGRAYEGGLLMCSRGQVVNKKSKFGCAELLVSSCKVSMAGSGGPLVNYNGQVLGINFYEKNQTSYLPMLIVSRILEQHHCFGKLISPWLGLRYSSLHMVPLAVLEPIYQKFPDVDQGLYVSKVVEGSPADVAGLRVGDVLVKCGDKLLSSVPEFGAMLLDDAKAHSEAFGGWAGDMTIEVVIKRQRDGSTVSKTIAAEMLRENNYNRQKFFSFIKCILAMACTYAKLHNSPNKCHAASVDPVLIHRFNAKHGLAINFLYLWKDPEAKFFSRKRT</sequence>
<reference evidence="2" key="1">
    <citation type="submission" date="2015-06" db="UniProtKB">
        <authorList>
            <consortium name="EnsemblPlants"/>
        </authorList>
    </citation>
    <scope>IDENTIFICATION</scope>
</reference>
<accession>M8B1B0</accession>
<name>M8B1B0_AEGTA</name>
<dbReference type="SUPFAM" id="SSF50494">
    <property type="entry name" value="Trypsin-like serine proteases"/>
    <property type="match status" value="1"/>
</dbReference>
<evidence type="ECO:0000313" key="2">
    <source>
        <dbReference type="EnsemblPlants" id="EMT10562"/>
    </source>
</evidence>
<dbReference type="InterPro" id="IPR036034">
    <property type="entry name" value="PDZ_sf"/>
</dbReference>
<dbReference type="Gene3D" id="2.40.10.10">
    <property type="entry name" value="Trypsin-like serine proteases"/>
    <property type="match status" value="2"/>
</dbReference>
<dbReference type="InterPro" id="IPR001478">
    <property type="entry name" value="PDZ"/>
</dbReference>
<proteinExistence type="predicted"/>
<dbReference type="SUPFAM" id="SSF50156">
    <property type="entry name" value="PDZ domain-like"/>
    <property type="match status" value="1"/>
</dbReference>
<dbReference type="Pfam" id="PF13365">
    <property type="entry name" value="Trypsin_2"/>
    <property type="match status" value="1"/>
</dbReference>
<feature type="compositionally biased region" description="Basic and acidic residues" evidence="1">
    <location>
        <begin position="1"/>
        <end position="15"/>
    </location>
</feature>
<dbReference type="InterPro" id="IPR009003">
    <property type="entry name" value="Peptidase_S1_PA"/>
</dbReference>
<dbReference type="InterPro" id="IPR041489">
    <property type="entry name" value="PDZ_6"/>
</dbReference>
<dbReference type="EnsemblPlants" id="EMT10562">
    <property type="protein sequence ID" value="EMT10562"/>
    <property type="gene ID" value="F775_25879"/>
</dbReference>
<dbReference type="SMART" id="SM00228">
    <property type="entry name" value="PDZ"/>
    <property type="match status" value="1"/>
</dbReference>
<evidence type="ECO:0000256" key="1">
    <source>
        <dbReference type="SAM" id="MobiDB-lite"/>
    </source>
</evidence>
<organism evidence="2">
    <name type="scientific">Aegilops tauschii</name>
    <name type="common">Tausch's goatgrass</name>
    <name type="synonym">Aegilops squarrosa</name>
    <dbReference type="NCBI Taxonomy" id="37682"/>
    <lineage>
        <taxon>Eukaryota</taxon>
        <taxon>Viridiplantae</taxon>
        <taxon>Streptophyta</taxon>
        <taxon>Embryophyta</taxon>
        <taxon>Tracheophyta</taxon>
        <taxon>Spermatophyta</taxon>
        <taxon>Magnoliopsida</taxon>
        <taxon>Liliopsida</taxon>
        <taxon>Poales</taxon>
        <taxon>Poaceae</taxon>
        <taxon>BOP clade</taxon>
        <taxon>Pooideae</taxon>
        <taxon>Triticodae</taxon>
        <taxon>Triticeae</taxon>
        <taxon>Triticinae</taxon>
        <taxon>Aegilops</taxon>
    </lineage>
</organism>
<dbReference type="PANTHER" id="PTHR47389">
    <property type="entry name" value="OS09G0436400 PROTEIN"/>
    <property type="match status" value="1"/>
</dbReference>
<feature type="compositionally biased region" description="Basic residues" evidence="1">
    <location>
        <begin position="22"/>
        <end position="33"/>
    </location>
</feature>
<feature type="region of interest" description="Disordered" evidence="1">
    <location>
        <begin position="1"/>
        <end position="56"/>
    </location>
</feature>
<protein>
    <submittedName>
        <fullName evidence="2">Putative protease Do-like 14</fullName>
    </submittedName>
</protein>
<dbReference type="Pfam" id="PF17820">
    <property type="entry name" value="PDZ_6"/>
    <property type="match status" value="1"/>
</dbReference>
<dbReference type="InterPro" id="IPR043504">
    <property type="entry name" value="Peptidase_S1_PA_chymotrypsin"/>
</dbReference>